<dbReference type="SUPFAM" id="SSF48452">
    <property type="entry name" value="TPR-like"/>
    <property type="match status" value="1"/>
</dbReference>
<dbReference type="EMBL" id="NRSH01000135">
    <property type="protein sequence ID" value="MBK1727354.1"/>
    <property type="molecule type" value="Genomic_DNA"/>
</dbReference>
<dbReference type="InterPro" id="IPR011990">
    <property type="entry name" value="TPR-like_helical_dom_sf"/>
</dbReference>
<organism evidence="5 6">
    <name type="scientific">Halorhodospira neutriphila</name>
    <dbReference type="NCBI Taxonomy" id="168379"/>
    <lineage>
        <taxon>Bacteria</taxon>
        <taxon>Pseudomonadati</taxon>
        <taxon>Pseudomonadota</taxon>
        <taxon>Gammaproteobacteria</taxon>
        <taxon>Chromatiales</taxon>
        <taxon>Ectothiorhodospiraceae</taxon>
        <taxon>Halorhodospira</taxon>
    </lineage>
</organism>
<feature type="signal peptide" evidence="4">
    <location>
        <begin position="1"/>
        <end position="18"/>
    </location>
</feature>
<feature type="repeat" description="TPR" evidence="3">
    <location>
        <begin position="29"/>
        <end position="62"/>
    </location>
</feature>
<dbReference type="SMART" id="SM00028">
    <property type="entry name" value="TPR"/>
    <property type="match status" value="4"/>
</dbReference>
<dbReference type="PROSITE" id="PS51257">
    <property type="entry name" value="PROKAR_LIPOPROTEIN"/>
    <property type="match status" value="1"/>
</dbReference>
<evidence type="ECO:0000256" key="1">
    <source>
        <dbReference type="ARBA" id="ARBA00022737"/>
    </source>
</evidence>
<dbReference type="Pfam" id="PF13432">
    <property type="entry name" value="TPR_16"/>
    <property type="match status" value="2"/>
</dbReference>
<name>A0ABS1E844_9GAMM</name>
<gene>
    <name evidence="5" type="ORF">CKO13_10060</name>
</gene>
<dbReference type="PANTHER" id="PTHR45586">
    <property type="entry name" value="TPR REPEAT-CONTAINING PROTEIN PA4667"/>
    <property type="match status" value="1"/>
</dbReference>
<evidence type="ECO:0000313" key="6">
    <source>
        <dbReference type="Proteomes" id="UP000738126"/>
    </source>
</evidence>
<keyword evidence="1" id="KW-0677">Repeat</keyword>
<proteinExistence type="predicted"/>
<reference evidence="5 6" key="1">
    <citation type="journal article" date="2020" name="Microorganisms">
        <title>Osmotic Adaptation and Compatible Solute Biosynthesis of Phototrophic Bacteria as Revealed from Genome Analyses.</title>
        <authorList>
            <person name="Imhoff J.F."/>
            <person name="Rahn T."/>
            <person name="Kunzel S."/>
            <person name="Keller A."/>
            <person name="Neulinger S.C."/>
        </authorList>
    </citation>
    <scope>NUCLEOTIDE SEQUENCE [LARGE SCALE GENOMIC DNA]</scope>
    <source>
        <strain evidence="5 6">DSM 15116</strain>
    </source>
</reference>
<accession>A0ABS1E844</accession>
<dbReference type="Gene3D" id="1.25.40.10">
    <property type="entry name" value="Tetratricopeptide repeat domain"/>
    <property type="match status" value="1"/>
</dbReference>
<evidence type="ECO:0000256" key="4">
    <source>
        <dbReference type="SAM" id="SignalP"/>
    </source>
</evidence>
<evidence type="ECO:0008006" key="7">
    <source>
        <dbReference type="Google" id="ProtNLM"/>
    </source>
</evidence>
<dbReference type="InterPro" id="IPR019734">
    <property type="entry name" value="TPR_rpt"/>
</dbReference>
<evidence type="ECO:0000256" key="3">
    <source>
        <dbReference type="PROSITE-ProRule" id="PRU00339"/>
    </source>
</evidence>
<keyword evidence="4" id="KW-0732">Signal</keyword>
<feature type="repeat" description="TPR" evidence="3">
    <location>
        <begin position="63"/>
        <end position="96"/>
    </location>
</feature>
<evidence type="ECO:0000256" key="2">
    <source>
        <dbReference type="ARBA" id="ARBA00022803"/>
    </source>
</evidence>
<dbReference type="Proteomes" id="UP000738126">
    <property type="component" value="Unassembled WGS sequence"/>
</dbReference>
<comment type="caution">
    <text evidence="5">The sequence shown here is derived from an EMBL/GenBank/DDBJ whole genome shotgun (WGS) entry which is preliminary data.</text>
</comment>
<dbReference type="RefSeq" id="WP_200260466.1">
    <property type="nucleotide sequence ID" value="NZ_NRSH01000135.1"/>
</dbReference>
<protein>
    <recommendedName>
        <fullName evidence="7">Type IV pilus biogenesis/stability protein PilW</fullName>
    </recommendedName>
</protein>
<dbReference type="PANTHER" id="PTHR45586:SF1">
    <property type="entry name" value="LIPOPOLYSACCHARIDE ASSEMBLY PROTEIN B"/>
    <property type="match status" value="1"/>
</dbReference>
<evidence type="ECO:0000313" key="5">
    <source>
        <dbReference type="EMBL" id="MBK1727354.1"/>
    </source>
</evidence>
<keyword evidence="2 3" id="KW-0802">TPR repeat</keyword>
<sequence>MRLAPVLLAALLAAGCAAGPQVPDRSRAADSHAGVGLHLIAQGRLEQARAPLERALELVPGHPEALTGMGLLAEAAGEMERARTYHRRAVDAAPGSGAIRNNYGRLLCRLGRIDAGLEALEAAAAAEGYASAEVPLTNAARCLLREGRREEARGWLRKALEAAPGFAPALTARAEAYYLAGEYAAAAADLERARAAGGGARTLYWSVRTARAQGEAEAAASYRRRLRERFPDSAYRQRLGDDEGAP</sequence>
<dbReference type="PROSITE" id="PS50005">
    <property type="entry name" value="TPR"/>
    <property type="match status" value="2"/>
</dbReference>
<dbReference type="InterPro" id="IPR051012">
    <property type="entry name" value="CellSynth/LPSAsmb/PSIAsmb"/>
</dbReference>
<keyword evidence="6" id="KW-1185">Reference proteome</keyword>
<feature type="chain" id="PRO_5046384634" description="Type IV pilus biogenesis/stability protein PilW" evidence="4">
    <location>
        <begin position="19"/>
        <end position="246"/>
    </location>
</feature>